<feature type="region of interest" description="Disordered" evidence="1">
    <location>
        <begin position="200"/>
        <end position="219"/>
    </location>
</feature>
<evidence type="ECO:0000313" key="2">
    <source>
        <dbReference type="EMBL" id="RCV27220.1"/>
    </source>
</evidence>
<evidence type="ECO:0000256" key="1">
    <source>
        <dbReference type="SAM" id="MobiDB-lite"/>
    </source>
</evidence>
<feature type="compositionally biased region" description="Gly residues" evidence="1">
    <location>
        <begin position="210"/>
        <end position="219"/>
    </location>
</feature>
<protein>
    <submittedName>
        <fullName evidence="2">Uncharacterized protein</fullName>
    </submittedName>
</protein>
<proteinExistence type="predicted"/>
<feature type="region of interest" description="Disordered" evidence="1">
    <location>
        <begin position="131"/>
        <end position="160"/>
    </location>
</feature>
<gene>
    <name evidence="2" type="ORF">SETIT_5G307300v2</name>
</gene>
<reference evidence="2" key="1">
    <citation type="journal article" date="2012" name="Nat. Biotechnol.">
        <title>Reference genome sequence of the model plant Setaria.</title>
        <authorList>
            <person name="Bennetzen J.L."/>
            <person name="Schmutz J."/>
            <person name="Wang H."/>
            <person name="Percifield R."/>
            <person name="Hawkins J."/>
            <person name="Pontaroli A.C."/>
            <person name="Estep M."/>
            <person name="Feng L."/>
            <person name="Vaughn J.N."/>
            <person name="Grimwood J."/>
            <person name="Jenkins J."/>
            <person name="Barry K."/>
            <person name="Lindquist E."/>
            <person name="Hellsten U."/>
            <person name="Deshpande S."/>
            <person name="Wang X."/>
            <person name="Wu X."/>
            <person name="Mitros T."/>
            <person name="Triplett J."/>
            <person name="Yang X."/>
            <person name="Ye C.Y."/>
            <person name="Mauro-Herrera M."/>
            <person name="Wang L."/>
            <person name="Li P."/>
            <person name="Sharma M."/>
            <person name="Sharma R."/>
            <person name="Ronald P.C."/>
            <person name="Panaud O."/>
            <person name="Kellogg E.A."/>
            <person name="Brutnell T.P."/>
            <person name="Doust A.N."/>
            <person name="Tuskan G.A."/>
            <person name="Rokhsar D."/>
            <person name="Devos K.M."/>
        </authorList>
    </citation>
    <scope>NUCLEOTIDE SEQUENCE [LARGE SCALE GENOMIC DNA]</scope>
    <source>
        <strain evidence="2">Yugu1</strain>
    </source>
</reference>
<dbReference type="AlphaFoldDB" id="A0A368RC96"/>
<feature type="region of interest" description="Disordered" evidence="1">
    <location>
        <begin position="65"/>
        <end position="93"/>
    </location>
</feature>
<organism evidence="2">
    <name type="scientific">Setaria italica</name>
    <name type="common">Foxtail millet</name>
    <name type="synonym">Panicum italicum</name>
    <dbReference type="NCBI Taxonomy" id="4555"/>
    <lineage>
        <taxon>Eukaryota</taxon>
        <taxon>Viridiplantae</taxon>
        <taxon>Streptophyta</taxon>
        <taxon>Embryophyta</taxon>
        <taxon>Tracheophyta</taxon>
        <taxon>Spermatophyta</taxon>
        <taxon>Magnoliopsida</taxon>
        <taxon>Liliopsida</taxon>
        <taxon>Poales</taxon>
        <taxon>Poaceae</taxon>
        <taxon>PACMAD clade</taxon>
        <taxon>Panicoideae</taxon>
        <taxon>Panicodae</taxon>
        <taxon>Paniceae</taxon>
        <taxon>Cenchrinae</taxon>
        <taxon>Setaria</taxon>
    </lineage>
</organism>
<sequence>MPDRALYGDRSAADRPAAHNLVFPQPDGSNCHCFTIRGSQLVSRARLCLPTPPGTKGAARCKIRQSSGTGVNSALHPSGSQPYRHRLPPPPPPPPQLRLLRLLHRHLPICGSSATSIPRRPQPHSRQALLSLPNTGSFMDGVQGSKNDYDSTQDKQGATVSGLDSYKDVGFNGVLEPDICGPSSELRNDIHQEISFWRRPEEVAAEEDGGQAGGGCGGG</sequence>
<name>A0A368RC96_SETIT</name>
<reference evidence="2" key="2">
    <citation type="submission" date="2015-07" db="EMBL/GenBank/DDBJ databases">
        <authorList>
            <person name="Noorani M."/>
        </authorList>
    </citation>
    <scope>NUCLEOTIDE SEQUENCE</scope>
    <source>
        <strain evidence="2">Yugu1</strain>
    </source>
</reference>
<accession>A0A368RC96</accession>
<dbReference type="EMBL" id="CM003532">
    <property type="protein sequence ID" value="RCV27220.1"/>
    <property type="molecule type" value="Genomic_DNA"/>
</dbReference>